<dbReference type="InterPro" id="IPR011102">
    <property type="entry name" value="Sig_transdc_His_kinase_HWE"/>
</dbReference>
<evidence type="ECO:0000256" key="8">
    <source>
        <dbReference type="SAM" id="Phobius"/>
    </source>
</evidence>
<reference evidence="11 12" key="1">
    <citation type="submission" date="2021-06" db="EMBL/GenBank/DDBJ databases">
        <title>Rhodobacteraceae bacterium strain HSP-20.</title>
        <authorList>
            <person name="Chen W.-M."/>
        </authorList>
    </citation>
    <scope>NUCLEOTIDE SEQUENCE [LARGE SCALE GENOMIC DNA]</scope>
    <source>
        <strain evidence="11 12">HSP-20</strain>
    </source>
</reference>
<evidence type="ECO:0000313" key="12">
    <source>
        <dbReference type="Proteomes" id="UP000731907"/>
    </source>
</evidence>
<proteinExistence type="predicted"/>
<dbReference type="Gene3D" id="3.30.565.10">
    <property type="entry name" value="Histidine kinase-like ATPase, C-terminal domain"/>
    <property type="match status" value="1"/>
</dbReference>
<evidence type="ECO:0000256" key="4">
    <source>
        <dbReference type="ARBA" id="ARBA00022679"/>
    </source>
</evidence>
<dbReference type="Pfam" id="PF22588">
    <property type="entry name" value="dCache_1_like"/>
    <property type="match status" value="1"/>
</dbReference>
<feature type="domain" description="Histidine kinase/HSP90-like ATPase" evidence="9">
    <location>
        <begin position="422"/>
        <end position="515"/>
    </location>
</feature>
<dbReference type="Pfam" id="PF07568">
    <property type="entry name" value="HisKA_2"/>
    <property type="match status" value="1"/>
</dbReference>
<accession>A0ABS6J038</accession>
<keyword evidence="12" id="KW-1185">Reference proteome</keyword>
<dbReference type="SMART" id="SM00911">
    <property type="entry name" value="HWE_HK"/>
    <property type="match status" value="1"/>
</dbReference>
<dbReference type="Proteomes" id="UP000731907">
    <property type="component" value="Unassembled WGS sequence"/>
</dbReference>
<keyword evidence="8" id="KW-0812">Transmembrane</keyword>
<evidence type="ECO:0000259" key="10">
    <source>
        <dbReference type="SMART" id="SM00911"/>
    </source>
</evidence>
<evidence type="ECO:0000256" key="3">
    <source>
        <dbReference type="ARBA" id="ARBA00022553"/>
    </source>
</evidence>
<feature type="transmembrane region" description="Helical" evidence="8">
    <location>
        <begin position="12"/>
        <end position="35"/>
    </location>
</feature>
<dbReference type="PANTHER" id="PTHR41523:SF8">
    <property type="entry name" value="ETHYLENE RESPONSE SENSOR PROTEIN"/>
    <property type="match status" value="1"/>
</dbReference>
<evidence type="ECO:0000313" key="11">
    <source>
        <dbReference type="EMBL" id="MBU9697115.1"/>
    </source>
</evidence>
<evidence type="ECO:0000256" key="7">
    <source>
        <dbReference type="ARBA" id="ARBA00022840"/>
    </source>
</evidence>
<sequence>MSKLVRDGRATFVALRLGSVALPMFAAIVWGLMAWRAEMKDTRSHAVASAELVAQYAERMIETQRLLQDAAKARLEGLTGEEIRGEGVHRFLRDLDAGMPMMHGMLLVAADGEVIASSRKWPVDMRLTGRSYVDAVAGGAETFIDRLILQPDGIDAMVLATALERDGRRMLLVSSVDSSVAQEFLRGIVIRDGDAASLMREDGMLLIRNFDAPPMMLPEDARIRQEMRKAERGSFSTVAASDGIERVYAYHKLENLPLYANFGTPTRIVLVDWLRRAAPVWVMLGALSGLLLLAVLRAQRRLGEVLELEAGRRRVEAAERMAEERTHLMRETNHRVKNNLALVVSLINMQMRGKSGIDGNQLKARIGAISRVHDLMYRAADGVHVDFAHTLRELAESPAIVPQERGISVDCRAEPGIVLGPDQLTPLAVIAAELLTNAVKHAFAGREAGVIHVRLHRMDGEGVLEVSDDGVGLPDAPQRRSGMAIVDALVGQIGGSIERISGAGAMMRVRFPLPAG</sequence>
<feature type="domain" description="Signal transduction histidine kinase HWE region" evidence="10">
    <location>
        <begin position="331"/>
        <end position="415"/>
    </location>
</feature>
<dbReference type="SMART" id="SM00387">
    <property type="entry name" value="HATPase_c"/>
    <property type="match status" value="1"/>
</dbReference>
<dbReference type="EC" id="2.7.13.3" evidence="2"/>
<gene>
    <name evidence="11" type="ORF">GU927_004555</name>
</gene>
<dbReference type="InterPro" id="IPR011495">
    <property type="entry name" value="Sig_transdc_His_kin_sub2_dim/P"/>
</dbReference>
<dbReference type="RefSeq" id="WP_161761190.1">
    <property type="nucleotide sequence ID" value="NZ_JAAATX020000003.1"/>
</dbReference>
<keyword evidence="4" id="KW-0808">Transferase</keyword>
<keyword evidence="3" id="KW-0597">Phosphoprotein</keyword>
<keyword evidence="5" id="KW-0547">Nucleotide-binding</keyword>
<evidence type="ECO:0000256" key="6">
    <source>
        <dbReference type="ARBA" id="ARBA00022777"/>
    </source>
</evidence>
<protein>
    <recommendedName>
        <fullName evidence="2">histidine kinase</fullName>
        <ecNumber evidence="2">2.7.13.3</ecNumber>
    </recommendedName>
</protein>
<dbReference type="EMBL" id="JAAATX020000003">
    <property type="protein sequence ID" value="MBU9697115.1"/>
    <property type="molecule type" value="Genomic_DNA"/>
</dbReference>
<name>A0ABS6J038_9RHOB</name>
<organism evidence="11 12">
    <name type="scientific">Paragemmobacter amnigenus</name>
    <dbReference type="NCBI Taxonomy" id="2852097"/>
    <lineage>
        <taxon>Bacteria</taxon>
        <taxon>Pseudomonadati</taxon>
        <taxon>Pseudomonadota</taxon>
        <taxon>Alphaproteobacteria</taxon>
        <taxon>Rhodobacterales</taxon>
        <taxon>Paracoccaceae</taxon>
        <taxon>Paragemmobacter</taxon>
    </lineage>
</organism>
<keyword evidence="7" id="KW-0067">ATP-binding</keyword>
<evidence type="ECO:0000256" key="2">
    <source>
        <dbReference type="ARBA" id="ARBA00012438"/>
    </source>
</evidence>
<dbReference type="PANTHER" id="PTHR41523">
    <property type="entry name" value="TWO-COMPONENT SYSTEM SENSOR PROTEIN"/>
    <property type="match status" value="1"/>
</dbReference>
<comment type="catalytic activity">
    <reaction evidence="1">
        <text>ATP + protein L-histidine = ADP + protein N-phospho-L-histidine.</text>
        <dbReference type="EC" id="2.7.13.3"/>
    </reaction>
</comment>
<comment type="caution">
    <text evidence="11">The sequence shown here is derived from an EMBL/GenBank/DDBJ whole genome shotgun (WGS) entry which is preliminary data.</text>
</comment>
<keyword evidence="6" id="KW-0418">Kinase</keyword>
<dbReference type="InterPro" id="IPR036890">
    <property type="entry name" value="HATPase_C_sf"/>
</dbReference>
<dbReference type="CDD" id="cd12915">
    <property type="entry name" value="PDC2_DGC_like"/>
    <property type="match status" value="1"/>
</dbReference>
<evidence type="ECO:0000256" key="1">
    <source>
        <dbReference type="ARBA" id="ARBA00000085"/>
    </source>
</evidence>
<dbReference type="InterPro" id="IPR003594">
    <property type="entry name" value="HATPase_dom"/>
</dbReference>
<evidence type="ECO:0000256" key="5">
    <source>
        <dbReference type="ARBA" id="ARBA00022741"/>
    </source>
</evidence>
<keyword evidence="8" id="KW-1133">Transmembrane helix</keyword>
<evidence type="ECO:0000259" key="9">
    <source>
        <dbReference type="SMART" id="SM00387"/>
    </source>
</evidence>
<keyword evidence="8" id="KW-0472">Membrane</keyword>
<dbReference type="InterPro" id="IPR054327">
    <property type="entry name" value="His-kinase-like_sensor"/>
</dbReference>
<dbReference type="SUPFAM" id="SSF55874">
    <property type="entry name" value="ATPase domain of HSP90 chaperone/DNA topoisomerase II/histidine kinase"/>
    <property type="match status" value="1"/>
</dbReference>
<dbReference type="Pfam" id="PF02518">
    <property type="entry name" value="HATPase_c"/>
    <property type="match status" value="1"/>
</dbReference>
<dbReference type="Gene3D" id="3.30.450.20">
    <property type="entry name" value="PAS domain"/>
    <property type="match status" value="2"/>
</dbReference>